<evidence type="ECO:0000256" key="1">
    <source>
        <dbReference type="SAM" id="MobiDB-lite"/>
    </source>
</evidence>
<comment type="caution">
    <text evidence="2">The sequence shown here is derived from an EMBL/GenBank/DDBJ whole genome shotgun (WGS) entry which is preliminary data.</text>
</comment>
<dbReference type="AlphaFoldDB" id="A0A176YRY0"/>
<proteinExistence type="predicted"/>
<accession>A0A176YRY0</accession>
<protein>
    <submittedName>
        <fullName evidence="2">Nodulation protein NoeE</fullName>
    </submittedName>
</protein>
<evidence type="ECO:0000313" key="2">
    <source>
        <dbReference type="EMBL" id="OAF09193.1"/>
    </source>
</evidence>
<dbReference type="Gene3D" id="3.40.50.300">
    <property type="entry name" value="P-loop containing nucleotide triphosphate hydrolases"/>
    <property type="match status" value="1"/>
</dbReference>
<organism evidence="2 3">
    <name type="scientific">Bradyrhizobium centrolobii</name>
    <dbReference type="NCBI Taxonomy" id="1505087"/>
    <lineage>
        <taxon>Bacteria</taxon>
        <taxon>Pseudomonadati</taxon>
        <taxon>Pseudomonadota</taxon>
        <taxon>Alphaproteobacteria</taxon>
        <taxon>Hyphomicrobiales</taxon>
        <taxon>Nitrobacteraceae</taxon>
        <taxon>Bradyrhizobium</taxon>
    </lineage>
</organism>
<dbReference type="EMBL" id="LUUB01000057">
    <property type="protein sequence ID" value="OAF09193.1"/>
    <property type="molecule type" value="Genomic_DNA"/>
</dbReference>
<dbReference type="SUPFAM" id="SSF52540">
    <property type="entry name" value="P-loop containing nucleoside triphosphate hydrolases"/>
    <property type="match status" value="1"/>
</dbReference>
<dbReference type="InterPro" id="IPR027417">
    <property type="entry name" value="P-loop_NTPase"/>
</dbReference>
<feature type="compositionally biased region" description="Basic and acidic residues" evidence="1">
    <location>
        <begin position="358"/>
        <end position="369"/>
    </location>
</feature>
<dbReference type="Proteomes" id="UP000076959">
    <property type="component" value="Unassembled WGS sequence"/>
</dbReference>
<keyword evidence="3" id="KW-1185">Reference proteome</keyword>
<reference evidence="2 3" key="1">
    <citation type="submission" date="2016-03" db="EMBL/GenBank/DDBJ databases">
        <title>Draft Genome Sequence of the Strain BR 10245 (Bradyrhizobium sp.) isolated from nodules of Centrolobium paraense.</title>
        <authorList>
            <person name="Simoes-Araujo J.L.Sr."/>
            <person name="Barauna A.C."/>
            <person name="Silva K."/>
            <person name="Zilli J.E."/>
        </authorList>
    </citation>
    <scope>NUCLEOTIDE SEQUENCE [LARGE SCALE GENOMIC DNA]</scope>
    <source>
        <strain evidence="2 3">BR 10245</strain>
    </source>
</reference>
<gene>
    <name evidence="2" type="ORF">AYJ54_00110</name>
</gene>
<feature type="region of interest" description="Disordered" evidence="1">
    <location>
        <begin position="333"/>
        <end position="369"/>
    </location>
</feature>
<dbReference type="Pfam" id="PF13469">
    <property type="entry name" value="Sulfotransfer_3"/>
    <property type="match status" value="1"/>
</dbReference>
<sequence length="394" mass="42533">MMMRNPKAFPEVCFLLGLPRSGTTLLAHLLQQHPDILAPPEPWLLLALEAMGTVDHRHPAGSSLIRAATSEFFGRTDQSSVHRAFADAAYGQYLAAASKRIFIDKTPRYWMVLGFLEALYPEAPRILLIRNPYAIAASLKSTWGIPLHSASCPSAIGACLADLVRGQPTPAIASSLADLVLGLPALAEQRGHPQTQVVHYERLAAGPDEEIQRLIASLGCDPAAIESGATEKTDYLQSGSFGDRNILERTAVGSRSIQAWQTALSVEEMQAVTDLVGPELLLDLGYEEELQYARKAGVLDRGRAVTERYRRLFRTGWNMLGGTRGTSFDISAQSVAGAAPKQAEESSSPALDPSGADGPEHTGKSNVEENLKLVNSVVRDLEQALAASKVDQRS</sequence>
<dbReference type="STRING" id="1505087.AYJ54_00110"/>
<name>A0A176YRY0_9BRAD</name>
<evidence type="ECO:0000313" key="3">
    <source>
        <dbReference type="Proteomes" id="UP000076959"/>
    </source>
</evidence>